<evidence type="ECO:0000313" key="2">
    <source>
        <dbReference type="EMBL" id="GAN97299.1"/>
    </source>
</evidence>
<gene>
    <name evidence="2" type="ORF">Geu3261_0160_024</name>
</gene>
<sequence length="82" mass="9230">MAVNGSARDMTRMKLALRGWLQVLRGQIVREIGYAISHDRMQRRGILIEKLGHGLLYRAHRMGHAPAPDMGKTDPYAPPPRA</sequence>
<proteinExistence type="predicted"/>
<evidence type="ECO:0000256" key="1">
    <source>
        <dbReference type="SAM" id="MobiDB-lite"/>
    </source>
</evidence>
<comment type="caution">
    <text evidence="2">The sequence shown here is derived from an EMBL/GenBank/DDBJ whole genome shotgun (WGS) entry which is preliminary data.</text>
</comment>
<dbReference type="Proteomes" id="UP000032675">
    <property type="component" value="Unassembled WGS sequence"/>
</dbReference>
<reference evidence="2 3" key="1">
    <citation type="submission" date="2012-11" db="EMBL/GenBank/DDBJ databases">
        <title>Whole genome sequence of Gluconacetobacter europaeus NBRC3261.</title>
        <authorList>
            <person name="Azuma Y."/>
            <person name="Higashiura N."/>
            <person name="Hirakawa H."/>
            <person name="Matsushita K."/>
        </authorList>
    </citation>
    <scope>NUCLEOTIDE SEQUENCE [LARGE SCALE GENOMIC DNA]</scope>
    <source>
        <strain evidence="2 3">NBRC 3261</strain>
    </source>
</reference>
<dbReference type="AlphaFoldDB" id="A0A0D6Q1K4"/>
<protein>
    <recommendedName>
        <fullName evidence="4">Transposase</fullName>
    </recommendedName>
</protein>
<evidence type="ECO:0000313" key="3">
    <source>
        <dbReference type="Proteomes" id="UP000032675"/>
    </source>
</evidence>
<name>A0A0D6Q1K4_KOMEU</name>
<evidence type="ECO:0008006" key="4">
    <source>
        <dbReference type="Google" id="ProtNLM"/>
    </source>
</evidence>
<dbReference type="EMBL" id="BANI01000141">
    <property type="protein sequence ID" value="GAN97299.1"/>
    <property type="molecule type" value="Genomic_DNA"/>
</dbReference>
<organism evidence="2 3">
    <name type="scientific">Komagataeibacter europaeus NBRC 3261</name>
    <dbReference type="NCBI Taxonomy" id="1234669"/>
    <lineage>
        <taxon>Bacteria</taxon>
        <taxon>Pseudomonadati</taxon>
        <taxon>Pseudomonadota</taxon>
        <taxon>Alphaproteobacteria</taxon>
        <taxon>Acetobacterales</taxon>
        <taxon>Acetobacteraceae</taxon>
        <taxon>Komagataeibacter</taxon>
    </lineage>
</organism>
<accession>A0A0D6Q1K4</accession>
<feature type="region of interest" description="Disordered" evidence="1">
    <location>
        <begin position="63"/>
        <end position="82"/>
    </location>
</feature>